<evidence type="ECO:0000313" key="2">
    <source>
        <dbReference type="EMBL" id="TGK06844.1"/>
    </source>
</evidence>
<gene>
    <name evidence="2" type="ORF">EHO59_01590</name>
</gene>
<protein>
    <submittedName>
        <fullName evidence="2">Uncharacterized protein</fullName>
    </submittedName>
</protein>
<comment type="caution">
    <text evidence="2">The sequence shown here is derived from an EMBL/GenBank/DDBJ whole genome shotgun (WGS) entry which is preliminary data.</text>
</comment>
<evidence type="ECO:0000313" key="3">
    <source>
        <dbReference type="Proteomes" id="UP000297453"/>
    </source>
</evidence>
<organism evidence="2 3">
    <name type="scientific">Leptospira semungkisensis</name>
    <dbReference type="NCBI Taxonomy" id="2484985"/>
    <lineage>
        <taxon>Bacteria</taxon>
        <taxon>Pseudomonadati</taxon>
        <taxon>Spirochaetota</taxon>
        <taxon>Spirochaetia</taxon>
        <taxon>Leptospirales</taxon>
        <taxon>Leptospiraceae</taxon>
        <taxon>Leptospira</taxon>
    </lineage>
</organism>
<reference evidence="2" key="1">
    <citation type="journal article" date="2019" name="PLoS Negl. Trop. Dis.">
        <title>Revisiting the worldwide diversity of Leptospira species in the environment.</title>
        <authorList>
            <person name="Vincent A.T."/>
            <person name="Schiettekatte O."/>
            <person name="Bourhy P."/>
            <person name="Veyrier F.J."/>
            <person name="Picardeau M."/>
        </authorList>
    </citation>
    <scope>NUCLEOTIDE SEQUENCE [LARGE SCALE GENOMIC DNA]</scope>
    <source>
        <strain evidence="2">SSS9</strain>
    </source>
</reference>
<dbReference type="Proteomes" id="UP000297453">
    <property type="component" value="Unassembled WGS sequence"/>
</dbReference>
<proteinExistence type="predicted"/>
<evidence type="ECO:0000256" key="1">
    <source>
        <dbReference type="SAM" id="Phobius"/>
    </source>
</evidence>
<keyword evidence="1" id="KW-0812">Transmembrane</keyword>
<keyword evidence="3" id="KW-1185">Reference proteome</keyword>
<keyword evidence="1" id="KW-0472">Membrane</keyword>
<feature type="transmembrane region" description="Helical" evidence="1">
    <location>
        <begin position="40"/>
        <end position="57"/>
    </location>
</feature>
<dbReference type="OrthoDB" id="329949at2"/>
<accession>A0A4R9G5T8</accession>
<feature type="transmembrane region" description="Helical" evidence="1">
    <location>
        <begin position="12"/>
        <end position="34"/>
    </location>
</feature>
<keyword evidence="1" id="KW-1133">Transmembrane helix</keyword>
<sequence>MINAAKSVQYFGVFLLIEGTLLILVPDLFLSFFLLSAEDVWVRVVGVALAILGYFYFRMGSWNFRPFLWLTTHSRSFQFIAIAIFVLLGMASPMLLLPSGFEFLCGIATFLLLKKEG</sequence>
<dbReference type="RefSeq" id="WP_135584097.1">
    <property type="nucleotide sequence ID" value="NZ_RQEP01000005.1"/>
</dbReference>
<dbReference type="EMBL" id="RQEP01000005">
    <property type="protein sequence ID" value="TGK06844.1"/>
    <property type="molecule type" value="Genomic_DNA"/>
</dbReference>
<dbReference type="AlphaFoldDB" id="A0A4R9G5T8"/>
<name>A0A4R9G5T8_9LEPT</name>